<accession>X1ENL4</accession>
<gene>
    <name evidence="1" type="ORF">S03H2_06440</name>
</gene>
<name>X1ENL4_9ZZZZ</name>
<evidence type="ECO:0000313" key="1">
    <source>
        <dbReference type="EMBL" id="GAH18709.1"/>
    </source>
</evidence>
<comment type="caution">
    <text evidence="1">The sequence shown here is derived from an EMBL/GenBank/DDBJ whole genome shotgun (WGS) entry which is preliminary data.</text>
</comment>
<evidence type="ECO:0008006" key="2">
    <source>
        <dbReference type="Google" id="ProtNLM"/>
    </source>
</evidence>
<protein>
    <recommendedName>
        <fullName evidence="2">Uracil-DNA glycosylase</fullName>
    </recommendedName>
</protein>
<reference evidence="1" key="1">
    <citation type="journal article" date="2014" name="Front. Microbiol.">
        <title>High frequency of phylogenetically diverse reductive dehalogenase-homologous genes in deep subseafloor sedimentary metagenomes.</title>
        <authorList>
            <person name="Kawai M."/>
            <person name="Futagami T."/>
            <person name="Toyoda A."/>
            <person name="Takaki Y."/>
            <person name="Nishi S."/>
            <person name="Hori S."/>
            <person name="Arai W."/>
            <person name="Tsubouchi T."/>
            <person name="Morono Y."/>
            <person name="Uchiyama I."/>
            <person name="Ito T."/>
            <person name="Fujiyama A."/>
            <person name="Inagaki F."/>
            <person name="Takami H."/>
        </authorList>
    </citation>
    <scope>NUCLEOTIDE SEQUENCE</scope>
    <source>
        <strain evidence="1">Expedition CK06-06</strain>
    </source>
</reference>
<proteinExistence type="predicted"/>
<dbReference type="EMBL" id="BARU01002819">
    <property type="protein sequence ID" value="GAH18709.1"/>
    <property type="molecule type" value="Genomic_DNA"/>
</dbReference>
<sequence>MKKVCKWYQCCPIKYFVDHGMLEKKWVEDYCLIGNKTCIRYQKEESGEIHPDNLLPNGEIRKELK</sequence>
<dbReference type="AlphaFoldDB" id="X1ENL4"/>
<organism evidence="1">
    <name type="scientific">marine sediment metagenome</name>
    <dbReference type="NCBI Taxonomy" id="412755"/>
    <lineage>
        <taxon>unclassified sequences</taxon>
        <taxon>metagenomes</taxon>
        <taxon>ecological metagenomes</taxon>
    </lineage>
</organism>